<dbReference type="Proteomes" id="UP000230233">
    <property type="component" value="Chromosome IV"/>
</dbReference>
<dbReference type="InterPro" id="IPR012885">
    <property type="entry name" value="F-box_Sdz-33"/>
</dbReference>
<evidence type="ECO:0000313" key="2">
    <source>
        <dbReference type="EMBL" id="PIC35855.1"/>
    </source>
</evidence>
<keyword evidence="3" id="KW-1185">Reference proteome</keyword>
<dbReference type="PANTHER" id="PTHR21503">
    <property type="entry name" value="F-BOX-CONTAINING HYPOTHETICAL PROTEIN C.ELEGANS"/>
    <property type="match status" value="1"/>
</dbReference>
<dbReference type="AlphaFoldDB" id="A0A2G5U8I3"/>
<gene>
    <name evidence="2" type="primary">Cnig_chr_IV.g15074</name>
    <name evidence="2" type="ORF">B9Z55_015074</name>
</gene>
<sequence>MFPLTKFPYVVFKEILANCNASDLNALFQTSRRFKNNLIRDLPRNMFGVEIVLQMMATLRTTKGDNLELFSIPYLDSDRSDLKDIPDSAMFSFSNDSLASLTLSIDGITRFLKCDIDSLIIDCTHCIGMMPQIFGWLNERQQSINHLTINYQAERDVEDLDFILKNMNVVESFTIYVDTLPDGMRPLNPKIKCDFLSVTDVPSNNWMCLNDISNSDCKHIQLSAPKFTPTEWNIFLKSWRYGSNQRMEYIAAKIIDSEDMISELTDGLNVEERDESLIRTFVLISTPWAFRGGLDIKRQDGKVATVVIGPIIHEADDGKQIRAFTVVVWPEGTN</sequence>
<accession>A0A2G5U8I3</accession>
<organism evidence="2 3">
    <name type="scientific">Caenorhabditis nigoni</name>
    <dbReference type="NCBI Taxonomy" id="1611254"/>
    <lineage>
        <taxon>Eukaryota</taxon>
        <taxon>Metazoa</taxon>
        <taxon>Ecdysozoa</taxon>
        <taxon>Nematoda</taxon>
        <taxon>Chromadorea</taxon>
        <taxon>Rhabditida</taxon>
        <taxon>Rhabditina</taxon>
        <taxon>Rhabditomorpha</taxon>
        <taxon>Rhabditoidea</taxon>
        <taxon>Rhabditidae</taxon>
        <taxon>Peloderinae</taxon>
        <taxon>Caenorhabditis</taxon>
    </lineage>
</organism>
<name>A0A2G5U8I3_9PELO</name>
<feature type="domain" description="F-box" evidence="1">
    <location>
        <begin position="1"/>
        <end position="51"/>
    </location>
</feature>
<protein>
    <recommendedName>
        <fullName evidence="1">F-box domain-containing protein</fullName>
    </recommendedName>
</protein>
<evidence type="ECO:0000259" key="1">
    <source>
        <dbReference type="PROSITE" id="PS50181"/>
    </source>
</evidence>
<dbReference type="PROSITE" id="PS50181">
    <property type="entry name" value="FBOX"/>
    <property type="match status" value="1"/>
</dbReference>
<dbReference type="OrthoDB" id="5842403at2759"/>
<proteinExistence type="predicted"/>
<dbReference type="EMBL" id="PDUG01000004">
    <property type="protein sequence ID" value="PIC35855.1"/>
    <property type="molecule type" value="Genomic_DNA"/>
</dbReference>
<dbReference type="Pfam" id="PF07735">
    <property type="entry name" value="FBA_2"/>
    <property type="match status" value="1"/>
</dbReference>
<evidence type="ECO:0000313" key="3">
    <source>
        <dbReference type="Proteomes" id="UP000230233"/>
    </source>
</evidence>
<comment type="caution">
    <text evidence="2">The sequence shown here is derived from an EMBL/GenBank/DDBJ whole genome shotgun (WGS) entry which is preliminary data.</text>
</comment>
<reference evidence="3" key="1">
    <citation type="submission" date="2017-10" db="EMBL/GenBank/DDBJ databases">
        <title>Rapid genome shrinkage in a self-fertile nematode reveals novel sperm competition proteins.</title>
        <authorList>
            <person name="Yin D."/>
            <person name="Schwarz E.M."/>
            <person name="Thomas C.G."/>
            <person name="Felde R.L."/>
            <person name="Korf I.F."/>
            <person name="Cutter A.D."/>
            <person name="Schartner C.M."/>
            <person name="Ralston E.J."/>
            <person name="Meyer B.J."/>
            <person name="Haag E.S."/>
        </authorList>
    </citation>
    <scope>NUCLEOTIDE SEQUENCE [LARGE SCALE GENOMIC DNA]</scope>
    <source>
        <strain evidence="3">JU1422</strain>
    </source>
</reference>
<dbReference type="InterPro" id="IPR001810">
    <property type="entry name" value="F-box_dom"/>
</dbReference>
<dbReference type="PANTHER" id="PTHR21503:SF8">
    <property type="entry name" value="F-BOX ASSOCIATED DOMAIN-CONTAINING PROTEIN-RELATED"/>
    <property type="match status" value="1"/>
</dbReference>